<organism evidence="1 2">
    <name type="scientific">Brachionus plicatilis</name>
    <name type="common">Marine rotifer</name>
    <name type="synonym">Brachionus muelleri</name>
    <dbReference type="NCBI Taxonomy" id="10195"/>
    <lineage>
        <taxon>Eukaryota</taxon>
        <taxon>Metazoa</taxon>
        <taxon>Spiralia</taxon>
        <taxon>Gnathifera</taxon>
        <taxon>Rotifera</taxon>
        <taxon>Eurotatoria</taxon>
        <taxon>Monogononta</taxon>
        <taxon>Pseudotrocha</taxon>
        <taxon>Ploima</taxon>
        <taxon>Brachionidae</taxon>
        <taxon>Brachionus</taxon>
    </lineage>
</organism>
<protein>
    <submittedName>
        <fullName evidence="1">Uncharacterized protein</fullName>
    </submittedName>
</protein>
<dbReference type="EMBL" id="REGN01003608">
    <property type="protein sequence ID" value="RNA21761.1"/>
    <property type="molecule type" value="Genomic_DNA"/>
</dbReference>
<dbReference type="AlphaFoldDB" id="A0A3M7RE67"/>
<evidence type="ECO:0000313" key="1">
    <source>
        <dbReference type="EMBL" id="RNA21761.1"/>
    </source>
</evidence>
<name>A0A3M7RE67_BRAPC</name>
<proteinExistence type="predicted"/>
<sequence length="89" mass="9663">MYLRTFSDEKTLISTSCWVHAIGWRGLARHGRRGMKTLPNWTLRMFAILTPSVWKLLNVGVEPLGIGALAGTMHLVGDGHAGGGSVGLY</sequence>
<gene>
    <name evidence="1" type="ORF">BpHYR1_054366</name>
</gene>
<comment type="caution">
    <text evidence="1">The sequence shown here is derived from an EMBL/GenBank/DDBJ whole genome shotgun (WGS) entry which is preliminary data.</text>
</comment>
<accession>A0A3M7RE67</accession>
<dbReference type="Proteomes" id="UP000276133">
    <property type="component" value="Unassembled WGS sequence"/>
</dbReference>
<reference evidence="1 2" key="1">
    <citation type="journal article" date="2018" name="Sci. Rep.">
        <title>Genomic signatures of local adaptation to the degree of environmental predictability in rotifers.</title>
        <authorList>
            <person name="Franch-Gras L."/>
            <person name="Hahn C."/>
            <person name="Garcia-Roger E.M."/>
            <person name="Carmona M.J."/>
            <person name="Serra M."/>
            <person name="Gomez A."/>
        </authorList>
    </citation>
    <scope>NUCLEOTIDE SEQUENCE [LARGE SCALE GENOMIC DNA]</scope>
    <source>
        <strain evidence="1">HYR1</strain>
    </source>
</reference>
<keyword evidence="2" id="KW-1185">Reference proteome</keyword>
<evidence type="ECO:0000313" key="2">
    <source>
        <dbReference type="Proteomes" id="UP000276133"/>
    </source>
</evidence>